<feature type="region of interest" description="Disordered" evidence="7">
    <location>
        <begin position="132"/>
        <end position="216"/>
    </location>
</feature>
<dbReference type="Gene3D" id="1.10.510.10">
    <property type="entry name" value="Transferase(Phosphotransferase) domain 1"/>
    <property type="match status" value="1"/>
</dbReference>
<keyword evidence="3" id="KW-0808">Transferase</keyword>
<dbReference type="GO" id="GO:0005856">
    <property type="term" value="C:cytoskeleton"/>
    <property type="evidence" value="ECO:0007669"/>
    <property type="project" value="TreeGrafter"/>
</dbReference>
<dbReference type="GO" id="GO:0004674">
    <property type="term" value="F:protein serine/threonine kinase activity"/>
    <property type="evidence" value="ECO:0007669"/>
    <property type="project" value="UniProtKB-KW"/>
</dbReference>
<dbReference type="STRING" id="8022.A0A060WBE5"/>
<dbReference type="GO" id="GO:0005634">
    <property type="term" value="C:nucleus"/>
    <property type="evidence" value="ECO:0007669"/>
    <property type="project" value="TreeGrafter"/>
</dbReference>
<dbReference type="EMBL" id="FR904466">
    <property type="protein sequence ID" value="CDQ64301.1"/>
    <property type="molecule type" value="Genomic_DNA"/>
</dbReference>
<dbReference type="PANTHER" id="PTHR24058:SF22">
    <property type="entry name" value="DUAL SPECIFICITY TYROSINE-PHOSPHORYLATION-REGULATED KINASE 4"/>
    <property type="match status" value="1"/>
</dbReference>
<proteinExistence type="inferred from homology"/>
<name>A0A060WBE5_ONCMY</name>
<protein>
    <recommendedName>
        <fullName evidence="10">Protein kinase domain-containing protein</fullName>
    </recommendedName>
</protein>
<keyword evidence="4" id="KW-0547">Nucleotide-binding</keyword>
<keyword evidence="2" id="KW-0723">Serine/threonine-protein kinase</keyword>
<reference evidence="8" key="1">
    <citation type="journal article" date="2014" name="Nat. Commun.">
        <title>The rainbow trout genome provides novel insights into evolution after whole-genome duplication in vertebrates.</title>
        <authorList>
            <person name="Berthelot C."/>
            <person name="Brunet F."/>
            <person name="Chalopin D."/>
            <person name="Juanchich A."/>
            <person name="Bernard M."/>
            <person name="Noel B."/>
            <person name="Bento P."/>
            <person name="Da Silva C."/>
            <person name="Labadie K."/>
            <person name="Alberti A."/>
            <person name="Aury J.M."/>
            <person name="Louis A."/>
            <person name="Dehais P."/>
            <person name="Bardou P."/>
            <person name="Montfort J."/>
            <person name="Klopp C."/>
            <person name="Cabau C."/>
            <person name="Gaspin C."/>
            <person name="Thorgaard G.H."/>
            <person name="Boussaha M."/>
            <person name="Quillet E."/>
            <person name="Guyomard R."/>
            <person name="Galiana D."/>
            <person name="Bobe J."/>
            <person name="Volff J.N."/>
            <person name="Genet C."/>
            <person name="Wincker P."/>
            <person name="Jaillon O."/>
            <person name="Roest Crollius H."/>
            <person name="Guiguen Y."/>
        </authorList>
    </citation>
    <scope>NUCLEOTIDE SEQUENCE [LARGE SCALE GENOMIC DNA]</scope>
</reference>
<evidence type="ECO:0008006" key="10">
    <source>
        <dbReference type="Google" id="ProtNLM"/>
    </source>
</evidence>
<evidence type="ECO:0000256" key="6">
    <source>
        <dbReference type="ARBA" id="ARBA00022840"/>
    </source>
</evidence>
<evidence type="ECO:0000256" key="1">
    <source>
        <dbReference type="ARBA" id="ARBA00008867"/>
    </source>
</evidence>
<feature type="compositionally biased region" description="Basic and acidic residues" evidence="7">
    <location>
        <begin position="196"/>
        <end position="207"/>
    </location>
</feature>
<keyword evidence="5" id="KW-0418">Kinase</keyword>
<feature type="compositionally biased region" description="Basic and acidic residues" evidence="7">
    <location>
        <begin position="138"/>
        <end position="155"/>
    </location>
</feature>
<dbReference type="InterPro" id="IPR011009">
    <property type="entry name" value="Kinase-like_dom_sf"/>
</dbReference>
<dbReference type="SUPFAM" id="SSF56112">
    <property type="entry name" value="Protein kinase-like (PK-like)"/>
    <property type="match status" value="1"/>
</dbReference>
<gene>
    <name evidence="8" type="ORF">GSONMT00070785001</name>
</gene>
<organism evidence="8 9">
    <name type="scientific">Oncorhynchus mykiss</name>
    <name type="common">Rainbow trout</name>
    <name type="synonym">Salmo gairdneri</name>
    <dbReference type="NCBI Taxonomy" id="8022"/>
    <lineage>
        <taxon>Eukaryota</taxon>
        <taxon>Metazoa</taxon>
        <taxon>Chordata</taxon>
        <taxon>Craniata</taxon>
        <taxon>Vertebrata</taxon>
        <taxon>Euteleostomi</taxon>
        <taxon>Actinopterygii</taxon>
        <taxon>Neopterygii</taxon>
        <taxon>Teleostei</taxon>
        <taxon>Protacanthopterygii</taxon>
        <taxon>Salmoniformes</taxon>
        <taxon>Salmonidae</taxon>
        <taxon>Salmoninae</taxon>
        <taxon>Oncorhynchus</taxon>
    </lineage>
</organism>
<dbReference type="GO" id="GO:0005524">
    <property type="term" value="F:ATP binding"/>
    <property type="evidence" value="ECO:0007669"/>
    <property type="project" value="UniProtKB-KW"/>
</dbReference>
<dbReference type="PANTHER" id="PTHR24058">
    <property type="entry name" value="DUAL SPECIFICITY PROTEIN KINASE"/>
    <property type="match status" value="1"/>
</dbReference>
<feature type="compositionally biased region" description="Polar residues" evidence="7">
    <location>
        <begin position="1"/>
        <end position="10"/>
    </location>
</feature>
<dbReference type="PaxDb" id="8022-A0A060WBE5"/>
<evidence type="ECO:0000256" key="3">
    <source>
        <dbReference type="ARBA" id="ARBA00022679"/>
    </source>
</evidence>
<keyword evidence="6" id="KW-0067">ATP-binding</keyword>
<evidence type="ECO:0000256" key="5">
    <source>
        <dbReference type="ARBA" id="ARBA00022777"/>
    </source>
</evidence>
<dbReference type="InterPro" id="IPR050494">
    <property type="entry name" value="Ser_Thr_dual-spec_kinase"/>
</dbReference>
<dbReference type="AlphaFoldDB" id="A0A060WBE5"/>
<evidence type="ECO:0000313" key="8">
    <source>
        <dbReference type="EMBL" id="CDQ64301.1"/>
    </source>
</evidence>
<dbReference type="Proteomes" id="UP000193380">
    <property type="component" value="Unassembled WGS sequence"/>
</dbReference>
<dbReference type="GO" id="GO:0005737">
    <property type="term" value="C:cytoplasm"/>
    <property type="evidence" value="ECO:0007669"/>
    <property type="project" value="TreeGrafter"/>
</dbReference>
<feature type="region of interest" description="Disordered" evidence="7">
    <location>
        <begin position="1"/>
        <end position="43"/>
    </location>
</feature>
<evidence type="ECO:0000256" key="2">
    <source>
        <dbReference type="ARBA" id="ARBA00022527"/>
    </source>
</evidence>
<evidence type="ECO:0000313" key="9">
    <source>
        <dbReference type="Proteomes" id="UP000193380"/>
    </source>
</evidence>
<reference evidence="8" key="2">
    <citation type="submission" date="2014-03" db="EMBL/GenBank/DDBJ databases">
        <authorList>
            <person name="Genoscope - CEA"/>
        </authorList>
    </citation>
    <scope>NUCLEOTIDE SEQUENCE</scope>
</reference>
<evidence type="ECO:0000256" key="7">
    <source>
        <dbReference type="SAM" id="MobiDB-lite"/>
    </source>
</evidence>
<accession>A0A060WBE5</accession>
<comment type="similarity">
    <text evidence="1">Belongs to the protein kinase superfamily. CMGC Ser/Thr protein kinase family. MNB/DYRK subfamily.</text>
</comment>
<evidence type="ECO:0000256" key="4">
    <source>
        <dbReference type="ARBA" id="ARBA00022741"/>
    </source>
</evidence>
<sequence>MPPTDFLSTATRKRQFFDSKGNPRNITNSKGRKRRPNSKDLASALKTNDPLFLDFIKRCLTWDPKKRMTPDEAMQHEWIQEARSSKFRPKTRTVRRPNESLGNVENNNKIAQHISHKPALINRIVDKAFSSPFSSATDRPKRENSVKLASAERLRPIGASAEGQMGEGRTKSTRAVSSSKQEVPRERSVHIVIRPPLEHTADSDSLEHQQGLSPIT</sequence>